<dbReference type="Pfam" id="PF13419">
    <property type="entry name" value="HAD_2"/>
    <property type="match status" value="1"/>
</dbReference>
<dbReference type="AlphaFoldDB" id="A0A2N5GFP6"/>
<dbReference type="OrthoDB" id="9807630at2"/>
<dbReference type="InterPro" id="IPR023214">
    <property type="entry name" value="HAD_sf"/>
</dbReference>
<dbReference type="Gene3D" id="1.10.150.240">
    <property type="entry name" value="Putative phosphatase, domain 2"/>
    <property type="match status" value="1"/>
</dbReference>
<dbReference type="SFLD" id="SFLDS00003">
    <property type="entry name" value="Haloacid_Dehalogenase"/>
    <property type="match status" value="1"/>
</dbReference>
<comment type="caution">
    <text evidence="3">The sequence shown here is derived from an EMBL/GenBank/DDBJ whole genome shotgun (WGS) entry which is preliminary data.</text>
</comment>
<evidence type="ECO:0000256" key="1">
    <source>
        <dbReference type="ARBA" id="ARBA00022801"/>
    </source>
</evidence>
<reference evidence="4 6" key="2">
    <citation type="submission" date="2017-12" db="EMBL/GenBank/DDBJ databases">
        <title>Comparative Functional Genomics of Dry Heat Resistant strains isolated from the Viking Spacecraft.</title>
        <authorList>
            <person name="Seuylemezian A."/>
            <person name="Cooper K."/>
            <person name="Vaishampayan P."/>
        </authorList>
    </citation>
    <scope>NUCLEOTIDE SEQUENCE [LARGE SCALE GENOMIC DNA]</scope>
    <source>
        <strain evidence="4 6">ATCC 29669</strain>
    </source>
</reference>
<dbReference type="PANTHER" id="PTHR43434">
    <property type="entry name" value="PHOSPHOGLYCOLATE PHOSPHATASE"/>
    <property type="match status" value="1"/>
</dbReference>
<dbReference type="SFLD" id="SFLDG01129">
    <property type="entry name" value="C1.5:_HAD__Beta-PGM__Phosphata"/>
    <property type="match status" value="1"/>
</dbReference>
<name>A0A2N5GFP6_9BACI</name>
<protein>
    <submittedName>
        <fullName evidence="3">Phosphoglycolate phosphatase</fullName>
    </submittedName>
</protein>
<organism evidence="3 5">
    <name type="scientific">Bacillus canaveralius</name>
    <dbReference type="NCBI Taxonomy" id="1403243"/>
    <lineage>
        <taxon>Bacteria</taxon>
        <taxon>Bacillati</taxon>
        <taxon>Bacillota</taxon>
        <taxon>Bacilli</taxon>
        <taxon>Bacillales</taxon>
        <taxon>Bacillaceae</taxon>
        <taxon>Bacillus</taxon>
    </lineage>
</organism>
<dbReference type="InterPro" id="IPR041492">
    <property type="entry name" value="HAD_2"/>
</dbReference>
<dbReference type="PANTHER" id="PTHR43434:SF25">
    <property type="entry name" value="PHOSPHOGLYCOLATE PHOSPHATASE"/>
    <property type="match status" value="1"/>
</dbReference>
<evidence type="ECO:0000313" key="4">
    <source>
        <dbReference type="EMBL" id="PLR88121.1"/>
    </source>
</evidence>
<dbReference type="GO" id="GO:0005829">
    <property type="term" value="C:cytosol"/>
    <property type="evidence" value="ECO:0007669"/>
    <property type="project" value="TreeGrafter"/>
</dbReference>
<evidence type="ECO:0000313" key="6">
    <source>
        <dbReference type="Proteomes" id="UP000235114"/>
    </source>
</evidence>
<dbReference type="GO" id="GO:0006281">
    <property type="term" value="P:DNA repair"/>
    <property type="evidence" value="ECO:0007669"/>
    <property type="project" value="TreeGrafter"/>
</dbReference>
<evidence type="ECO:0000313" key="5">
    <source>
        <dbReference type="Proteomes" id="UP000234951"/>
    </source>
</evidence>
<reference evidence="3 5" key="1">
    <citation type="submission" date="2017-11" db="EMBL/GenBank/DDBJ databases">
        <title>Comparitive Functional Genomics of Dry Heat Resistant strains isolated from the Viking Spacecraft.</title>
        <authorList>
            <person name="Seuylemezian A."/>
            <person name="Cooper K."/>
            <person name="Vaishampayan P."/>
        </authorList>
    </citation>
    <scope>NUCLEOTIDE SEQUENCE [LARGE SCALE GENOMIC DNA]</scope>
    <source>
        <strain evidence="3 5">M4.6</strain>
    </source>
</reference>
<dbReference type="NCBIfam" id="TIGR01549">
    <property type="entry name" value="HAD-SF-IA-v1"/>
    <property type="match status" value="1"/>
</dbReference>
<dbReference type="InterPro" id="IPR036412">
    <property type="entry name" value="HAD-like_sf"/>
</dbReference>
<dbReference type="EMBL" id="PGVD01000111">
    <property type="protein sequence ID" value="PLR88121.1"/>
    <property type="molecule type" value="Genomic_DNA"/>
</dbReference>
<dbReference type="Gene3D" id="3.40.50.1000">
    <property type="entry name" value="HAD superfamily/HAD-like"/>
    <property type="match status" value="1"/>
</dbReference>
<dbReference type="Proteomes" id="UP000235114">
    <property type="component" value="Unassembled WGS sequence"/>
</dbReference>
<dbReference type="EMBL" id="PGVA01000090">
    <property type="protein sequence ID" value="PLR79563.1"/>
    <property type="molecule type" value="Genomic_DNA"/>
</dbReference>
<dbReference type="InterPro" id="IPR050155">
    <property type="entry name" value="HAD-like_hydrolase_sf"/>
</dbReference>
<keyword evidence="2" id="KW-0460">Magnesium</keyword>
<dbReference type="Proteomes" id="UP000234951">
    <property type="component" value="Unassembled WGS sequence"/>
</dbReference>
<evidence type="ECO:0000256" key="2">
    <source>
        <dbReference type="ARBA" id="ARBA00022842"/>
    </source>
</evidence>
<dbReference type="InterPro" id="IPR023198">
    <property type="entry name" value="PGP-like_dom2"/>
</dbReference>
<dbReference type="InterPro" id="IPR006439">
    <property type="entry name" value="HAD-SF_hydro_IA"/>
</dbReference>
<proteinExistence type="predicted"/>
<keyword evidence="6" id="KW-1185">Reference proteome</keyword>
<dbReference type="SUPFAM" id="SSF56784">
    <property type="entry name" value="HAD-like"/>
    <property type="match status" value="1"/>
</dbReference>
<evidence type="ECO:0000313" key="3">
    <source>
        <dbReference type="EMBL" id="PLR79563.1"/>
    </source>
</evidence>
<gene>
    <name evidence="3" type="ORF">CU635_22540</name>
    <name evidence="4" type="ORF">CVD25_23025</name>
</gene>
<keyword evidence="1" id="KW-0378">Hydrolase</keyword>
<dbReference type="GO" id="GO:0008967">
    <property type="term" value="F:phosphoglycolate phosphatase activity"/>
    <property type="evidence" value="ECO:0007669"/>
    <property type="project" value="TreeGrafter"/>
</dbReference>
<sequence length="189" mass="22057">MNILWDFDGTLINTYPAYTRILREVLDNRISEAEAFEQLKVSFSHAFEHFQLTDKQIVRVRSEARKLQACGVVPFPGVENVLNHANKNVIMTHKERDDVWDILKYHRMDHFFADMVAGDDEFPRKPDPSSYRNLHEKHQIDLAIGDREIDIIPAKMLGIKTCLFQNHTPGADYYLKSYKDFNASFFSSF</sequence>
<dbReference type="RefSeq" id="WP_101579591.1">
    <property type="nucleotide sequence ID" value="NZ_PGVA01000090.1"/>
</dbReference>
<accession>A0A2N5GFP6</accession>